<dbReference type="AlphaFoldDB" id="A0A379WMC9"/>
<organism evidence="1 2">
    <name type="scientific">Salmonella enterica I</name>
    <dbReference type="NCBI Taxonomy" id="59201"/>
    <lineage>
        <taxon>Bacteria</taxon>
        <taxon>Pseudomonadati</taxon>
        <taxon>Pseudomonadota</taxon>
        <taxon>Gammaproteobacteria</taxon>
        <taxon>Enterobacterales</taxon>
        <taxon>Enterobacteriaceae</taxon>
        <taxon>Salmonella</taxon>
    </lineage>
</organism>
<protein>
    <submittedName>
        <fullName evidence="1">Uncharacterized protein</fullName>
    </submittedName>
</protein>
<dbReference type="Proteomes" id="UP000254712">
    <property type="component" value="Unassembled WGS sequence"/>
</dbReference>
<name>A0A379WMC9_SALET</name>
<proteinExistence type="predicted"/>
<reference evidence="1 2" key="1">
    <citation type="submission" date="2018-06" db="EMBL/GenBank/DDBJ databases">
        <authorList>
            <consortium name="Pathogen Informatics"/>
            <person name="Doyle S."/>
        </authorList>
    </citation>
    <scope>NUCLEOTIDE SEQUENCE [LARGE SCALE GENOMIC DNA]</scope>
    <source>
        <strain evidence="1 2">NCTC8261</strain>
    </source>
</reference>
<sequence>MPRIRLMLELAARPERYTDPLRDSFIATSGEEEGKLGAKIYSNE</sequence>
<accession>A0A379WMC9</accession>
<evidence type="ECO:0000313" key="1">
    <source>
        <dbReference type="EMBL" id="SUH35305.1"/>
    </source>
</evidence>
<evidence type="ECO:0000313" key="2">
    <source>
        <dbReference type="Proteomes" id="UP000254712"/>
    </source>
</evidence>
<dbReference type="EMBL" id="UGXT01000002">
    <property type="protein sequence ID" value="SUH35305.1"/>
    <property type="molecule type" value="Genomic_DNA"/>
</dbReference>
<gene>
    <name evidence="1" type="ORF">NCTC8261_01522</name>
</gene>